<gene>
    <name evidence="6" type="primary">cph1_7</name>
    <name evidence="6" type="ORF">MgSA37_03658</name>
</gene>
<dbReference type="InterPro" id="IPR003594">
    <property type="entry name" value="HATPase_dom"/>
</dbReference>
<dbReference type="InterPro" id="IPR005467">
    <property type="entry name" value="His_kinase_dom"/>
</dbReference>
<evidence type="ECO:0000313" key="7">
    <source>
        <dbReference type="Proteomes" id="UP000218263"/>
    </source>
</evidence>
<sequence>MTIEEGNNFYSDDASHLAQIIDHINAGIWEFDITTKDVKWSAGFYTILGYKPGEIECSYNYFLENLLYHHDKPLFLKAINTRNPENSNTVQIRLLTKSSGYQWFESTTQRWENGHGPKFTGSLININQAKLLSLRAAQNDFFFNETGTIAKVSGFEIDVMGMNLSLSKEAFDIYELNDQVKLSIEEAISFFEPQYRPLLNEAIDNAVKFCKPYDMELLLRTAKNNVIWVRAKGMPIIDDFGKCIKIRGIFQDIDNIKKKGLALQSSINLLNDQNKRLQNFAYIVSHNLRSNTGNLQFMVNLFEESESEDDRTEVFAHIKSISNSLITTIDHLNEIVKIQTEIDKDRTTLEFEEVFKNVTSALQSNIESAGAKIEYDFTKCPVINYIPAYLESIMQNLLTNSLKYRHPDRQPVISCRTVKDGPHIYMIFEDNGVGIDMARYGDKVFGMYKTFHQNHDAKGIGLFITRNQIESLGGTIKLDSTVNVGTKFTIKLV</sequence>
<dbReference type="PANTHER" id="PTHR43304:SF1">
    <property type="entry name" value="PAC DOMAIN-CONTAINING PROTEIN"/>
    <property type="match status" value="1"/>
</dbReference>
<protein>
    <recommendedName>
        <fullName evidence="2">histidine kinase</fullName>
        <ecNumber evidence="2">2.7.13.3</ecNumber>
    </recommendedName>
</protein>
<keyword evidence="4 6" id="KW-0808">Transferase</keyword>
<evidence type="ECO:0000313" key="6">
    <source>
        <dbReference type="EMBL" id="BAU55469.1"/>
    </source>
</evidence>
<dbReference type="PROSITE" id="PS50113">
    <property type="entry name" value="PAC"/>
    <property type="match status" value="1"/>
</dbReference>
<evidence type="ECO:0000256" key="5">
    <source>
        <dbReference type="ARBA" id="ARBA00022777"/>
    </source>
</evidence>
<reference evidence="6 7" key="1">
    <citation type="submission" date="2015-12" db="EMBL/GenBank/DDBJ databases">
        <title>Genome sequence of Mucilaginibacter gotjawali.</title>
        <authorList>
            <person name="Lee J.S."/>
            <person name="Lee K.C."/>
            <person name="Kim K.K."/>
            <person name="Lee B.W."/>
        </authorList>
    </citation>
    <scope>NUCLEOTIDE SEQUENCE [LARGE SCALE GENOMIC DNA]</scope>
    <source>
        <strain evidence="6 7">SA3-7</strain>
    </source>
</reference>
<dbReference type="RefSeq" id="WP_096353810.1">
    <property type="nucleotide sequence ID" value="NZ_AP017313.1"/>
</dbReference>
<evidence type="ECO:0000256" key="4">
    <source>
        <dbReference type="ARBA" id="ARBA00022679"/>
    </source>
</evidence>
<dbReference type="InterPro" id="IPR035965">
    <property type="entry name" value="PAS-like_dom_sf"/>
</dbReference>
<dbReference type="CDD" id="cd00130">
    <property type="entry name" value="PAS"/>
    <property type="match status" value="1"/>
</dbReference>
<dbReference type="NCBIfam" id="TIGR00229">
    <property type="entry name" value="sensory_box"/>
    <property type="match status" value="1"/>
</dbReference>
<dbReference type="Pfam" id="PF02518">
    <property type="entry name" value="HATPase_c"/>
    <property type="match status" value="1"/>
</dbReference>
<dbReference type="SUPFAM" id="SSF55874">
    <property type="entry name" value="ATPase domain of HSP90 chaperone/DNA topoisomerase II/histidine kinase"/>
    <property type="match status" value="1"/>
</dbReference>
<dbReference type="InterPro" id="IPR000014">
    <property type="entry name" value="PAS"/>
</dbReference>
<dbReference type="PROSITE" id="PS50112">
    <property type="entry name" value="PAS"/>
    <property type="match status" value="1"/>
</dbReference>
<proteinExistence type="predicted"/>
<dbReference type="Proteomes" id="UP000218263">
    <property type="component" value="Chromosome"/>
</dbReference>
<keyword evidence="5" id="KW-0418">Kinase</keyword>
<dbReference type="SUPFAM" id="SSF55785">
    <property type="entry name" value="PYP-like sensor domain (PAS domain)"/>
    <property type="match status" value="2"/>
</dbReference>
<dbReference type="EC" id="2.7.13.3" evidence="2"/>
<dbReference type="InterPro" id="IPR013655">
    <property type="entry name" value="PAS_fold_3"/>
</dbReference>
<dbReference type="InterPro" id="IPR036890">
    <property type="entry name" value="HATPase_C_sf"/>
</dbReference>
<dbReference type="Gene3D" id="3.30.565.10">
    <property type="entry name" value="Histidine kinase-like ATPase, C-terminal domain"/>
    <property type="match status" value="1"/>
</dbReference>
<dbReference type="AlphaFoldDB" id="A0A0X8X4E4"/>
<name>A0A0X8X4E4_9SPHI</name>
<dbReference type="PROSITE" id="PS50109">
    <property type="entry name" value="HIS_KIN"/>
    <property type="match status" value="1"/>
</dbReference>
<dbReference type="PRINTS" id="PR00344">
    <property type="entry name" value="BCTRLSENSOR"/>
</dbReference>
<dbReference type="SMART" id="SM00387">
    <property type="entry name" value="HATPase_c"/>
    <property type="match status" value="1"/>
</dbReference>
<dbReference type="InterPro" id="IPR052162">
    <property type="entry name" value="Sensor_kinase/Photoreceptor"/>
</dbReference>
<dbReference type="InterPro" id="IPR004358">
    <property type="entry name" value="Sig_transdc_His_kin-like_C"/>
</dbReference>
<dbReference type="InterPro" id="IPR000700">
    <property type="entry name" value="PAS-assoc_C"/>
</dbReference>
<comment type="catalytic activity">
    <reaction evidence="1">
        <text>ATP + protein L-histidine = ADP + protein N-phospho-L-histidine.</text>
        <dbReference type="EC" id="2.7.13.3"/>
    </reaction>
</comment>
<dbReference type="EMBL" id="AP017313">
    <property type="protein sequence ID" value="BAU55469.1"/>
    <property type="molecule type" value="Genomic_DNA"/>
</dbReference>
<keyword evidence="3" id="KW-0597">Phosphoprotein</keyword>
<keyword evidence="7" id="KW-1185">Reference proteome</keyword>
<dbReference type="PANTHER" id="PTHR43304">
    <property type="entry name" value="PHYTOCHROME-LIKE PROTEIN CPH1"/>
    <property type="match status" value="1"/>
</dbReference>
<dbReference type="Gene3D" id="3.30.450.20">
    <property type="entry name" value="PAS domain"/>
    <property type="match status" value="2"/>
</dbReference>
<dbReference type="KEGG" id="mgot:MgSA37_03658"/>
<evidence type="ECO:0000256" key="2">
    <source>
        <dbReference type="ARBA" id="ARBA00012438"/>
    </source>
</evidence>
<dbReference type="GO" id="GO:0004673">
    <property type="term" value="F:protein histidine kinase activity"/>
    <property type="evidence" value="ECO:0007669"/>
    <property type="project" value="UniProtKB-EC"/>
</dbReference>
<organism evidence="6 7">
    <name type="scientific">Mucilaginibacter gotjawali</name>
    <dbReference type="NCBI Taxonomy" id="1550579"/>
    <lineage>
        <taxon>Bacteria</taxon>
        <taxon>Pseudomonadati</taxon>
        <taxon>Bacteroidota</taxon>
        <taxon>Sphingobacteriia</taxon>
        <taxon>Sphingobacteriales</taxon>
        <taxon>Sphingobacteriaceae</taxon>
        <taxon>Mucilaginibacter</taxon>
    </lineage>
</organism>
<dbReference type="Pfam" id="PF08447">
    <property type="entry name" value="PAS_3"/>
    <property type="match status" value="1"/>
</dbReference>
<evidence type="ECO:0000256" key="1">
    <source>
        <dbReference type="ARBA" id="ARBA00000085"/>
    </source>
</evidence>
<accession>A0A0X8X4E4</accession>
<evidence type="ECO:0000256" key="3">
    <source>
        <dbReference type="ARBA" id="ARBA00022553"/>
    </source>
</evidence>
<dbReference type="OrthoDB" id="1522284at2"/>